<evidence type="ECO:0000256" key="1">
    <source>
        <dbReference type="SAM" id="SignalP"/>
    </source>
</evidence>
<protein>
    <recommendedName>
        <fullName evidence="4">Secreted protein</fullName>
    </recommendedName>
</protein>
<dbReference type="Proteomes" id="UP000600365">
    <property type="component" value="Unassembled WGS sequence"/>
</dbReference>
<keyword evidence="3" id="KW-1185">Reference proteome</keyword>
<name>A0A917Y6Y3_9ACTN</name>
<feature type="chain" id="PRO_5039652738" description="Secreted protein" evidence="1">
    <location>
        <begin position="28"/>
        <end position="147"/>
    </location>
</feature>
<feature type="signal peptide" evidence="1">
    <location>
        <begin position="1"/>
        <end position="27"/>
    </location>
</feature>
<evidence type="ECO:0000313" key="2">
    <source>
        <dbReference type="EMBL" id="GGN71927.1"/>
    </source>
</evidence>
<accession>A0A917Y6Y3</accession>
<reference evidence="2 3" key="1">
    <citation type="journal article" date="2014" name="Int. J. Syst. Evol. Microbiol.">
        <title>Complete genome sequence of Corynebacterium casei LMG S-19264T (=DSM 44701T), isolated from a smear-ripened cheese.</title>
        <authorList>
            <consortium name="US DOE Joint Genome Institute (JGI-PGF)"/>
            <person name="Walter F."/>
            <person name="Albersmeier A."/>
            <person name="Kalinowski J."/>
            <person name="Ruckert C."/>
        </authorList>
    </citation>
    <scope>NUCLEOTIDE SEQUENCE [LARGE SCALE GENOMIC DNA]</scope>
    <source>
        <strain evidence="2 3">CGMCC 4.7111</strain>
    </source>
</reference>
<proteinExistence type="predicted"/>
<comment type="caution">
    <text evidence="2">The sequence shown here is derived from an EMBL/GenBank/DDBJ whole genome shotgun (WGS) entry which is preliminary data.</text>
</comment>
<gene>
    <name evidence="2" type="ORF">GCM10011579_048670</name>
</gene>
<dbReference type="EMBL" id="BMMM01000009">
    <property type="protein sequence ID" value="GGN71927.1"/>
    <property type="molecule type" value="Genomic_DNA"/>
</dbReference>
<keyword evidence="1" id="KW-0732">Signal</keyword>
<evidence type="ECO:0000313" key="3">
    <source>
        <dbReference type="Proteomes" id="UP000600365"/>
    </source>
</evidence>
<organism evidence="2 3">
    <name type="scientific">Streptomyces albiflavescens</name>
    <dbReference type="NCBI Taxonomy" id="1623582"/>
    <lineage>
        <taxon>Bacteria</taxon>
        <taxon>Bacillati</taxon>
        <taxon>Actinomycetota</taxon>
        <taxon>Actinomycetes</taxon>
        <taxon>Kitasatosporales</taxon>
        <taxon>Streptomycetaceae</taxon>
        <taxon>Streptomyces</taxon>
    </lineage>
</organism>
<dbReference type="RefSeq" id="WP_189188186.1">
    <property type="nucleotide sequence ID" value="NZ_BMMM01000009.1"/>
</dbReference>
<sequence length="147" mass="15854">MALTHRKARARVLALGATLAVVTSALAAAPASADDVDAIYLGTRKGNVDVLATPTKWKYEDKQYRSLMMSNTRNHYIHVSYRGCQKWRVRVSAAHPQGGYTDDETTVEGCNKTAVVSIIGKLHANVTLSVTLPASGDTRSVSITPIN</sequence>
<evidence type="ECO:0008006" key="4">
    <source>
        <dbReference type="Google" id="ProtNLM"/>
    </source>
</evidence>
<dbReference type="AlphaFoldDB" id="A0A917Y6Y3"/>